<accession>A0A0D2G7R1</accession>
<evidence type="ECO:0000313" key="1">
    <source>
        <dbReference type="EMBL" id="KIW94677.1"/>
    </source>
</evidence>
<sequence>MSSPVDAIEKEPMSRLDRFASAGQGRCSLRDYLHYFTFDVLGEVAFYHRYGFVGTGTNVEGRIKYIDDVQFYDDLVGHIPWLHYLLRLNPLAPYIPGLSLKPVLLTRMALEELQNGRKLYNKRKSSTEREDLLAQFIQGPLRAPEKFT</sequence>
<dbReference type="Proteomes" id="UP000053789">
    <property type="component" value="Unassembled WGS sequence"/>
</dbReference>
<proteinExistence type="predicted"/>
<dbReference type="HOGENOM" id="CLU_1758602_0_0_1"/>
<keyword evidence="2" id="KW-1185">Reference proteome</keyword>
<protein>
    <submittedName>
        <fullName evidence="1">Uncharacterized protein</fullName>
    </submittedName>
</protein>
<dbReference type="VEuPathDB" id="FungiDB:Z519_04654"/>
<dbReference type="SUPFAM" id="SSF48264">
    <property type="entry name" value="Cytochrome P450"/>
    <property type="match status" value="1"/>
</dbReference>
<dbReference type="GO" id="GO:0020037">
    <property type="term" value="F:heme binding"/>
    <property type="evidence" value="ECO:0007669"/>
    <property type="project" value="InterPro"/>
</dbReference>
<gene>
    <name evidence="1" type="ORF">Z519_04654</name>
</gene>
<dbReference type="Gene3D" id="1.10.630.10">
    <property type="entry name" value="Cytochrome P450"/>
    <property type="match status" value="1"/>
</dbReference>
<organism evidence="1 2">
    <name type="scientific">Cladophialophora bantiana (strain ATCC 10958 / CBS 173.52 / CDC B-1940 / NIH 8579)</name>
    <name type="common">Xylohypha bantiana</name>
    <dbReference type="NCBI Taxonomy" id="1442370"/>
    <lineage>
        <taxon>Eukaryota</taxon>
        <taxon>Fungi</taxon>
        <taxon>Dikarya</taxon>
        <taxon>Ascomycota</taxon>
        <taxon>Pezizomycotina</taxon>
        <taxon>Eurotiomycetes</taxon>
        <taxon>Chaetothyriomycetidae</taxon>
        <taxon>Chaetothyriales</taxon>
        <taxon>Herpotrichiellaceae</taxon>
        <taxon>Cladophialophora</taxon>
    </lineage>
</organism>
<dbReference type="GO" id="GO:0005506">
    <property type="term" value="F:iron ion binding"/>
    <property type="evidence" value="ECO:0007669"/>
    <property type="project" value="InterPro"/>
</dbReference>
<dbReference type="EMBL" id="KN846985">
    <property type="protein sequence ID" value="KIW94677.1"/>
    <property type="molecule type" value="Genomic_DNA"/>
</dbReference>
<name>A0A0D2G7R1_CLAB1</name>
<dbReference type="RefSeq" id="XP_016621346.1">
    <property type="nucleotide sequence ID" value="XM_016762399.1"/>
</dbReference>
<dbReference type="InterPro" id="IPR036396">
    <property type="entry name" value="Cyt_P450_sf"/>
</dbReference>
<evidence type="ECO:0000313" key="2">
    <source>
        <dbReference type="Proteomes" id="UP000053789"/>
    </source>
</evidence>
<dbReference type="GeneID" id="27697582"/>
<dbReference type="AlphaFoldDB" id="A0A0D2G7R1"/>
<dbReference type="GO" id="GO:0004497">
    <property type="term" value="F:monooxygenase activity"/>
    <property type="evidence" value="ECO:0007669"/>
    <property type="project" value="InterPro"/>
</dbReference>
<reference evidence="1" key="1">
    <citation type="submission" date="2015-01" db="EMBL/GenBank/DDBJ databases">
        <title>The Genome Sequence of Cladophialophora bantiana CBS 173.52.</title>
        <authorList>
            <consortium name="The Broad Institute Genomics Platform"/>
            <person name="Cuomo C."/>
            <person name="de Hoog S."/>
            <person name="Gorbushina A."/>
            <person name="Stielow B."/>
            <person name="Teixiera M."/>
            <person name="Abouelleil A."/>
            <person name="Chapman S.B."/>
            <person name="Priest M."/>
            <person name="Young S.K."/>
            <person name="Wortman J."/>
            <person name="Nusbaum C."/>
            <person name="Birren B."/>
        </authorList>
    </citation>
    <scope>NUCLEOTIDE SEQUENCE [LARGE SCALE GENOMIC DNA]</scope>
    <source>
        <strain evidence="1">CBS 173.52</strain>
    </source>
</reference>
<dbReference type="GO" id="GO:0016705">
    <property type="term" value="F:oxidoreductase activity, acting on paired donors, with incorporation or reduction of molecular oxygen"/>
    <property type="evidence" value="ECO:0007669"/>
    <property type="project" value="InterPro"/>
</dbReference>